<organism evidence="2 3">
    <name type="scientific">Steinernema glaseri</name>
    <dbReference type="NCBI Taxonomy" id="37863"/>
    <lineage>
        <taxon>Eukaryota</taxon>
        <taxon>Metazoa</taxon>
        <taxon>Ecdysozoa</taxon>
        <taxon>Nematoda</taxon>
        <taxon>Chromadorea</taxon>
        <taxon>Rhabditida</taxon>
        <taxon>Tylenchina</taxon>
        <taxon>Panagrolaimomorpha</taxon>
        <taxon>Strongyloidoidea</taxon>
        <taxon>Steinernematidae</taxon>
        <taxon>Steinernema</taxon>
    </lineage>
</organism>
<evidence type="ECO:0000256" key="1">
    <source>
        <dbReference type="SAM" id="MobiDB-lite"/>
    </source>
</evidence>
<feature type="region of interest" description="Disordered" evidence="1">
    <location>
        <begin position="75"/>
        <end position="117"/>
    </location>
</feature>
<accession>A0A1I7ZL37</accession>
<dbReference type="AlphaFoldDB" id="A0A1I7ZL37"/>
<reference evidence="3" key="1">
    <citation type="submission" date="2016-11" db="UniProtKB">
        <authorList>
            <consortium name="WormBaseParasite"/>
        </authorList>
    </citation>
    <scope>IDENTIFICATION</scope>
</reference>
<feature type="compositionally biased region" description="Acidic residues" evidence="1">
    <location>
        <begin position="104"/>
        <end position="117"/>
    </location>
</feature>
<dbReference type="WBParaSite" id="L893_g27514.t1">
    <property type="protein sequence ID" value="L893_g27514.t1"/>
    <property type="gene ID" value="L893_g27514"/>
</dbReference>
<dbReference type="Proteomes" id="UP000095287">
    <property type="component" value="Unplaced"/>
</dbReference>
<feature type="compositionally biased region" description="Basic and acidic residues" evidence="1">
    <location>
        <begin position="75"/>
        <end position="95"/>
    </location>
</feature>
<keyword evidence="2" id="KW-1185">Reference proteome</keyword>
<sequence>MRAQPSTITAFVAFLLRSTGRGRSLRASSNVSTCHANRGEGETARQSRSIDRHLSFPGDDSQVVQSLVQSATDWRQCRGEDEAQRRPVHFPAERDHRHRLQGEDGGDEREEDEADMR</sequence>
<name>A0A1I7ZL37_9BILA</name>
<protein>
    <submittedName>
        <fullName evidence="3">Secreted protein</fullName>
    </submittedName>
</protein>
<feature type="compositionally biased region" description="Basic and acidic residues" evidence="1">
    <location>
        <begin position="37"/>
        <end position="54"/>
    </location>
</feature>
<evidence type="ECO:0000313" key="3">
    <source>
        <dbReference type="WBParaSite" id="L893_g27514.t1"/>
    </source>
</evidence>
<proteinExistence type="predicted"/>
<feature type="region of interest" description="Disordered" evidence="1">
    <location>
        <begin position="25"/>
        <end position="61"/>
    </location>
</feature>
<evidence type="ECO:0000313" key="2">
    <source>
        <dbReference type="Proteomes" id="UP000095287"/>
    </source>
</evidence>